<feature type="compositionally biased region" description="Low complexity" evidence="4">
    <location>
        <begin position="342"/>
        <end position="361"/>
    </location>
</feature>
<feature type="compositionally biased region" description="Low complexity" evidence="4">
    <location>
        <begin position="189"/>
        <end position="206"/>
    </location>
</feature>
<sequence>MDLWLWLLYFLPVSGALKKLPEVKLEGMLGRSIVIECPLPKVSVRLYLCREMAKPGACITVVSTTFVKEEYKHRTTLNLFQDQNLFVVEITELTKNDSGVYACGAGMRTDRDKTQKVILDVHSVDYEPFWEKELMLEIPPWFQELQRVSVPPWFRDPAYDSPFEFIISKVSTSAPRTEAPPAHHPSPTTPVVHHPRVSRASSVAAAKHTTLLPSTTDSKTSAPEGLLRPQTASYDHHSRLYRKRAFNRGPVSRMEGQGFHILIPTALGLILLILLGLMVKKVIRRKRALSRRVRRLAVRMRALEASQRPLSQRPPVSQWPRSQNNVYSACPRRDRGAHAAGEHGAPAPDPGASAPSEPSAPLQVSEAPWPHMPSLKTSCEYISTYYQPAAKVEDTDLDDYVNISCLTHPSSYPPGPKL</sequence>
<dbReference type="GO" id="GO:0005886">
    <property type="term" value="C:plasma membrane"/>
    <property type="evidence" value="ECO:0007669"/>
    <property type="project" value="TreeGrafter"/>
</dbReference>
<keyword evidence="5" id="KW-1133">Transmembrane helix</keyword>
<dbReference type="InterPro" id="IPR036179">
    <property type="entry name" value="Ig-like_dom_sf"/>
</dbReference>
<evidence type="ECO:0000256" key="2">
    <source>
        <dbReference type="ARBA" id="ARBA00022692"/>
    </source>
</evidence>
<dbReference type="Gene3D" id="2.60.40.10">
    <property type="entry name" value="Immunoglobulins"/>
    <property type="match status" value="1"/>
</dbReference>
<feature type="compositionally biased region" description="Basic and acidic residues" evidence="4">
    <location>
        <begin position="331"/>
        <end position="341"/>
    </location>
</feature>
<evidence type="ECO:0000256" key="5">
    <source>
        <dbReference type="SAM" id="Phobius"/>
    </source>
</evidence>
<feature type="compositionally biased region" description="Polar residues" evidence="4">
    <location>
        <begin position="211"/>
        <end position="221"/>
    </location>
</feature>
<dbReference type="EMBL" id="JABVXQ010000015">
    <property type="protein sequence ID" value="KAF6074476.1"/>
    <property type="molecule type" value="Genomic_DNA"/>
</dbReference>
<feature type="chain" id="PRO_5032610033" evidence="6">
    <location>
        <begin position="17"/>
        <end position="418"/>
    </location>
</feature>
<dbReference type="PANTHER" id="PTHR11860">
    <property type="entry name" value="POLYMERIC-IMMUNOGLOBULIN RECEPTOR"/>
    <property type="match status" value="1"/>
</dbReference>
<dbReference type="InterPro" id="IPR013783">
    <property type="entry name" value="Ig-like_fold"/>
</dbReference>
<feature type="domain" description="Immunoglobulin V-set" evidence="7">
    <location>
        <begin position="24"/>
        <end position="121"/>
    </location>
</feature>
<evidence type="ECO:0000259" key="7">
    <source>
        <dbReference type="Pfam" id="PF07686"/>
    </source>
</evidence>
<dbReference type="CDD" id="cd05716">
    <property type="entry name" value="IgV_pIgR_like"/>
    <property type="match status" value="1"/>
</dbReference>
<evidence type="ECO:0000256" key="1">
    <source>
        <dbReference type="ARBA" id="ARBA00004370"/>
    </source>
</evidence>
<gene>
    <name evidence="8" type="ORF">HJG60_005040</name>
</gene>
<keyword evidence="3 5" id="KW-0472">Membrane</keyword>
<comment type="caution">
    <text evidence="8">The sequence shown here is derived from an EMBL/GenBank/DDBJ whole genome shotgun (WGS) entry which is preliminary data.</text>
</comment>
<reference evidence="8 9" key="1">
    <citation type="journal article" date="2020" name="Nature">
        <title>Six reference-quality genomes reveal evolution of bat adaptations.</title>
        <authorList>
            <person name="Jebb D."/>
            <person name="Huang Z."/>
            <person name="Pippel M."/>
            <person name="Hughes G.M."/>
            <person name="Lavrichenko K."/>
            <person name="Devanna P."/>
            <person name="Winkler S."/>
            <person name="Jermiin L.S."/>
            <person name="Skirmuntt E.C."/>
            <person name="Katzourakis A."/>
            <person name="Burkitt-Gray L."/>
            <person name="Ray D.A."/>
            <person name="Sullivan K.A.M."/>
            <person name="Roscito J.G."/>
            <person name="Kirilenko B.M."/>
            <person name="Davalos L.M."/>
            <person name="Corthals A.P."/>
            <person name="Power M.L."/>
            <person name="Jones G."/>
            <person name="Ransome R.D."/>
            <person name="Dechmann D.K.N."/>
            <person name="Locatelli A.G."/>
            <person name="Puechmaille S.J."/>
            <person name="Fedrigo O."/>
            <person name="Jarvis E.D."/>
            <person name="Hiller M."/>
            <person name="Vernes S.C."/>
            <person name="Myers E.W."/>
            <person name="Teeling E.C."/>
        </authorList>
    </citation>
    <scope>NUCLEOTIDE SEQUENCE [LARGE SCALE GENOMIC DNA]</scope>
    <source>
        <strain evidence="8">Bat1K_MPI-CBG_1</strain>
    </source>
</reference>
<dbReference type="Pfam" id="PF07686">
    <property type="entry name" value="V-set"/>
    <property type="match status" value="1"/>
</dbReference>
<evidence type="ECO:0000256" key="4">
    <source>
        <dbReference type="SAM" id="MobiDB-lite"/>
    </source>
</evidence>
<keyword evidence="8" id="KW-0675">Receptor</keyword>
<evidence type="ECO:0000256" key="6">
    <source>
        <dbReference type="SAM" id="SignalP"/>
    </source>
</evidence>
<keyword evidence="2 5" id="KW-0812">Transmembrane</keyword>
<proteinExistence type="predicted"/>
<dbReference type="InterPro" id="IPR013106">
    <property type="entry name" value="Ig_V-set"/>
</dbReference>
<keyword evidence="6" id="KW-0732">Signal</keyword>
<feature type="region of interest" description="Disordered" evidence="4">
    <location>
        <begin position="305"/>
        <end position="371"/>
    </location>
</feature>
<dbReference type="InterPro" id="IPR050671">
    <property type="entry name" value="CD300_family_receptors"/>
</dbReference>
<dbReference type="SUPFAM" id="SSF48726">
    <property type="entry name" value="Immunoglobulin"/>
    <property type="match status" value="1"/>
</dbReference>
<comment type="subcellular location">
    <subcellularLocation>
        <location evidence="1">Membrane</location>
    </subcellularLocation>
</comment>
<accession>A0A833YK75</accession>
<evidence type="ECO:0000313" key="8">
    <source>
        <dbReference type="EMBL" id="KAF6074476.1"/>
    </source>
</evidence>
<dbReference type="GO" id="GO:0004888">
    <property type="term" value="F:transmembrane signaling receptor activity"/>
    <property type="evidence" value="ECO:0007669"/>
    <property type="project" value="TreeGrafter"/>
</dbReference>
<feature type="region of interest" description="Disordered" evidence="4">
    <location>
        <begin position="174"/>
        <end position="229"/>
    </location>
</feature>
<feature type="signal peptide" evidence="6">
    <location>
        <begin position="1"/>
        <end position="16"/>
    </location>
</feature>
<evidence type="ECO:0000256" key="3">
    <source>
        <dbReference type="ARBA" id="ARBA00023136"/>
    </source>
</evidence>
<name>A0A833YK75_9CHIR</name>
<evidence type="ECO:0000313" key="9">
    <source>
        <dbReference type="Proteomes" id="UP000664940"/>
    </source>
</evidence>
<feature type="transmembrane region" description="Helical" evidence="5">
    <location>
        <begin position="258"/>
        <end position="279"/>
    </location>
</feature>
<dbReference type="PANTHER" id="PTHR11860:SF59">
    <property type="entry name" value="FAS APOPTOTIC INHIBITORY MOLECULE 3"/>
    <property type="match status" value="1"/>
</dbReference>
<dbReference type="Proteomes" id="UP000664940">
    <property type="component" value="Unassembled WGS sequence"/>
</dbReference>
<dbReference type="AlphaFoldDB" id="A0A833YK75"/>
<protein>
    <submittedName>
        <fullName evidence="8">Fc of IgM receptor</fullName>
    </submittedName>
</protein>
<organism evidence="8 9">
    <name type="scientific">Phyllostomus discolor</name>
    <name type="common">pale spear-nosed bat</name>
    <dbReference type="NCBI Taxonomy" id="89673"/>
    <lineage>
        <taxon>Eukaryota</taxon>
        <taxon>Metazoa</taxon>
        <taxon>Chordata</taxon>
        <taxon>Craniata</taxon>
        <taxon>Vertebrata</taxon>
        <taxon>Euteleostomi</taxon>
        <taxon>Mammalia</taxon>
        <taxon>Eutheria</taxon>
        <taxon>Laurasiatheria</taxon>
        <taxon>Chiroptera</taxon>
        <taxon>Yangochiroptera</taxon>
        <taxon>Phyllostomidae</taxon>
        <taxon>Phyllostominae</taxon>
        <taxon>Phyllostomus</taxon>
    </lineage>
</organism>